<dbReference type="Proteomes" id="UP000190274">
    <property type="component" value="Chromosome A"/>
</dbReference>
<reference evidence="2 3" key="1">
    <citation type="submission" date="2016-03" db="EMBL/GenBank/DDBJ databases">
        <authorList>
            <person name="Devillers H."/>
        </authorList>
    </citation>
    <scope>NUCLEOTIDE SEQUENCE [LARGE SCALE GENOMIC DNA]</scope>
    <source>
        <strain evidence="2">CBS 10888</strain>
    </source>
</reference>
<keyword evidence="1" id="KW-0175">Coiled coil</keyword>
<dbReference type="InterPro" id="IPR045886">
    <property type="entry name" value="ThiF/MoeB/HesA"/>
</dbReference>
<name>A0A1G4IQD5_9SACH</name>
<sequence length="433" mass="49173">MDKFDRQLRLWGSHGQYELETAKVCVIACSDLGTEILKNLALPGLKQLTFIQVKAANDVGGHNRFWNLAEWNVTEIIWDTPKMSHQNFWDGFSLVIVASGKPEIWTTLKNVQVSRMLVCRTLGNRGILSFVSREPHFVIESHRRHKLPDLRLDRPRKKLTQAYQALPREDSELTKLPYAALLFRVKKELIDEKLEVSREALKSKLTALQNRCASAQQATNLVEAQRHSHLLLQNSQVLPENVLHCLQLKDEPCQVNFNKTTKVLIQALATYLKIPYSDEQLPLSGTIPDMESSSEQYNHLRQAYAAAAEEDAAVFRQLVTKESSSIPLDQVNAFCKYAHYIRAVEPLQTLERLEIDSKTCLSAQDITVPANLIAMPTAMSDDNEFQRTDYPTVSFMAGVAAQEAVKILTHQFVPIENLLFYDGESNKVCHFKL</sequence>
<gene>
    <name evidence="2" type="ORF">LADA_0A07008G</name>
</gene>
<dbReference type="GO" id="GO:0005737">
    <property type="term" value="C:cytoplasm"/>
    <property type="evidence" value="ECO:0007669"/>
    <property type="project" value="TreeGrafter"/>
</dbReference>
<evidence type="ECO:0000313" key="2">
    <source>
        <dbReference type="EMBL" id="SCU78700.1"/>
    </source>
</evidence>
<dbReference type="EMBL" id="LT598460">
    <property type="protein sequence ID" value="SCU78700.1"/>
    <property type="molecule type" value="Genomic_DNA"/>
</dbReference>
<dbReference type="STRING" id="1266660.A0A1G4IQD5"/>
<feature type="coiled-coil region" evidence="1">
    <location>
        <begin position="191"/>
        <end position="218"/>
    </location>
</feature>
<dbReference type="PANTHER" id="PTHR10953">
    <property type="entry name" value="UBIQUITIN-ACTIVATING ENZYME E1"/>
    <property type="match status" value="1"/>
</dbReference>
<dbReference type="AlphaFoldDB" id="A0A1G4IQD5"/>
<evidence type="ECO:0000256" key="1">
    <source>
        <dbReference type="SAM" id="Coils"/>
    </source>
</evidence>
<dbReference type="PANTHER" id="PTHR10953:SF29">
    <property type="entry name" value="NEDD8-ACTIVATING ENZYME E1 REGULATORY SUBUNIT"/>
    <property type="match status" value="1"/>
</dbReference>
<dbReference type="OrthoDB" id="1708823at2759"/>
<proteinExistence type="predicted"/>
<dbReference type="InterPro" id="IPR035985">
    <property type="entry name" value="Ubiquitin-activating_enz"/>
</dbReference>
<accession>A0A1G4IQD5</accession>
<dbReference type="SUPFAM" id="SSF69572">
    <property type="entry name" value="Activating enzymes of the ubiquitin-like proteins"/>
    <property type="match status" value="1"/>
</dbReference>
<organism evidence="2 3">
    <name type="scientific">Lachancea dasiensis</name>
    <dbReference type="NCBI Taxonomy" id="1072105"/>
    <lineage>
        <taxon>Eukaryota</taxon>
        <taxon>Fungi</taxon>
        <taxon>Dikarya</taxon>
        <taxon>Ascomycota</taxon>
        <taxon>Saccharomycotina</taxon>
        <taxon>Saccharomycetes</taxon>
        <taxon>Saccharomycetales</taxon>
        <taxon>Saccharomycetaceae</taxon>
        <taxon>Lachancea</taxon>
    </lineage>
</organism>
<evidence type="ECO:0000313" key="3">
    <source>
        <dbReference type="Proteomes" id="UP000190274"/>
    </source>
</evidence>
<protein>
    <submittedName>
        <fullName evidence="2">LADA_0A07008g1_1</fullName>
    </submittedName>
</protein>
<dbReference type="Gene3D" id="3.40.50.720">
    <property type="entry name" value="NAD(P)-binding Rossmann-like Domain"/>
    <property type="match status" value="2"/>
</dbReference>
<dbReference type="GO" id="GO:0045116">
    <property type="term" value="P:protein neddylation"/>
    <property type="evidence" value="ECO:0007669"/>
    <property type="project" value="TreeGrafter"/>
</dbReference>
<keyword evidence="3" id="KW-1185">Reference proteome</keyword>
<dbReference type="GO" id="GO:0019781">
    <property type="term" value="F:NEDD8 activating enzyme activity"/>
    <property type="evidence" value="ECO:0007669"/>
    <property type="project" value="TreeGrafter"/>
</dbReference>